<evidence type="ECO:0000256" key="2">
    <source>
        <dbReference type="ARBA" id="ARBA00023315"/>
    </source>
</evidence>
<evidence type="ECO:0000259" key="3">
    <source>
        <dbReference type="PROSITE" id="PS51186"/>
    </source>
</evidence>
<feature type="domain" description="N-acetyltransferase" evidence="3">
    <location>
        <begin position="178"/>
        <end position="329"/>
    </location>
</feature>
<evidence type="ECO:0000256" key="1">
    <source>
        <dbReference type="ARBA" id="ARBA00022679"/>
    </source>
</evidence>
<keyword evidence="1" id="KW-0808">Transferase</keyword>
<accession>A0AA38P8T5</accession>
<evidence type="ECO:0000313" key="5">
    <source>
        <dbReference type="Proteomes" id="UP001163846"/>
    </source>
</evidence>
<name>A0AA38P8T5_9AGAR</name>
<dbReference type="InterPro" id="IPR050680">
    <property type="entry name" value="YpeA/RimI_acetyltransf"/>
</dbReference>
<dbReference type="InterPro" id="IPR000182">
    <property type="entry name" value="GNAT_dom"/>
</dbReference>
<dbReference type="Gene3D" id="3.40.630.30">
    <property type="match status" value="1"/>
</dbReference>
<protein>
    <submittedName>
        <fullName evidence="4">Acyl-CoA N-acyltransferase</fullName>
    </submittedName>
</protein>
<keyword evidence="2" id="KW-0012">Acyltransferase</keyword>
<comment type="caution">
    <text evidence="4">The sequence shown here is derived from an EMBL/GenBank/DDBJ whole genome shotgun (WGS) entry which is preliminary data.</text>
</comment>
<dbReference type="AlphaFoldDB" id="A0AA38P8T5"/>
<dbReference type="PANTHER" id="PTHR43420">
    <property type="entry name" value="ACETYLTRANSFERASE"/>
    <property type="match status" value="1"/>
</dbReference>
<keyword evidence="5" id="KW-1185">Reference proteome</keyword>
<gene>
    <name evidence="4" type="ORF">F5878DRAFT_537432</name>
</gene>
<dbReference type="PROSITE" id="PS51186">
    <property type="entry name" value="GNAT"/>
    <property type="match status" value="1"/>
</dbReference>
<dbReference type="EMBL" id="MU806181">
    <property type="protein sequence ID" value="KAJ3838463.1"/>
    <property type="molecule type" value="Genomic_DNA"/>
</dbReference>
<dbReference type="SUPFAM" id="SSF55729">
    <property type="entry name" value="Acyl-CoA N-acyltransferases (Nat)"/>
    <property type="match status" value="1"/>
</dbReference>
<dbReference type="CDD" id="cd04301">
    <property type="entry name" value="NAT_SF"/>
    <property type="match status" value="1"/>
</dbReference>
<dbReference type="Proteomes" id="UP001163846">
    <property type="component" value="Unassembled WGS sequence"/>
</dbReference>
<dbReference type="GO" id="GO:0016747">
    <property type="term" value="F:acyltransferase activity, transferring groups other than amino-acyl groups"/>
    <property type="evidence" value="ECO:0007669"/>
    <property type="project" value="InterPro"/>
</dbReference>
<dbReference type="InterPro" id="IPR016181">
    <property type="entry name" value="Acyl_CoA_acyltransferase"/>
</dbReference>
<reference evidence="4" key="1">
    <citation type="submission" date="2022-08" db="EMBL/GenBank/DDBJ databases">
        <authorList>
            <consortium name="DOE Joint Genome Institute"/>
            <person name="Min B."/>
            <person name="Riley R."/>
            <person name="Sierra-Patev S."/>
            <person name="Naranjo-Ortiz M."/>
            <person name="Looney B."/>
            <person name="Konkel Z."/>
            <person name="Slot J.C."/>
            <person name="Sakamoto Y."/>
            <person name="Steenwyk J.L."/>
            <person name="Rokas A."/>
            <person name="Carro J."/>
            <person name="Camarero S."/>
            <person name="Ferreira P."/>
            <person name="Molpeceres G."/>
            <person name="Ruiz-Duenas F.J."/>
            <person name="Serrano A."/>
            <person name="Henrissat B."/>
            <person name="Drula E."/>
            <person name="Hughes K.W."/>
            <person name="Mata J.L."/>
            <person name="Ishikawa N.K."/>
            <person name="Vargas-Isla R."/>
            <person name="Ushijima S."/>
            <person name="Smith C.A."/>
            <person name="Ahrendt S."/>
            <person name="Andreopoulos W."/>
            <person name="He G."/>
            <person name="Labutti K."/>
            <person name="Lipzen A."/>
            <person name="Ng V."/>
            <person name="Sandor L."/>
            <person name="Barry K."/>
            <person name="Martinez A.T."/>
            <person name="Xiao Y."/>
            <person name="Gibbons J.G."/>
            <person name="Terashima K."/>
            <person name="Hibbett D.S."/>
            <person name="Grigoriev I.V."/>
        </authorList>
    </citation>
    <scope>NUCLEOTIDE SEQUENCE</scope>
    <source>
        <strain evidence="4">TFB9207</strain>
    </source>
</reference>
<dbReference type="Pfam" id="PF00583">
    <property type="entry name" value="Acetyltransf_1"/>
    <property type="match status" value="1"/>
</dbReference>
<sequence>MPSVQEFSVLVVKGNPRFLPKEIIRALEARTADANVILPFLKKALGSGGSTLPSLDQVWLCCITRDNGIDTVDMVLSCTENEMGKYPIFIVPTQPLSHWSLPSLRARLRALAHALSDTVPRERVYSVFAPDVIVFPFTQLWLELVGVEIIKEPYYSARLLSCTAVIPSPPLAPPLAATSLRPAIASDVEAVARLCFGFAQESGPFFLEREEAIKEATLLISKEQVWVHCIPGQGIACIAAFTRNTSDMATITKVYTHPSHRGLGYAKQLVREVTRNLLENNGKRQVVLYVAHNNPSAARVYESVGFTEPDSGDNSGHSVNWTEVGFDRNRVQLGHW</sequence>
<proteinExistence type="predicted"/>
<organism evidence="4 5">
    <name type="scientific">Lentinula raphanica</name>
    <dbReference type="NCBI Taxonomy" id="153919"/>
    <lineage>
        <taxon>Eukaryota</taxon>
        <taxon>Fungi</taxon>
        <taxon>Dikarya</taxon>
        <taxon>Basidiomycota</taxon>
        <taxon>Agaricomycotina</taxon>
        <taxon>Agaricomycetes</taxon>
        <taxon>Agaricomycetidae</taxon>
        <taxon>Agaricales</taxon>
        <taxon>Marasmiineae</taxon>
        <taxon>Omphalotaceae</taxon>
        <taxon>Lentinula</taxon>
    </lineage>
</organism>
<evidence type="ECO:0000313" key="4">
    <source>
        <dbReference type="EMBL" id="KAJ3838463.1"/>
    </source>
</evidence>